<gene>
    <name evidence="1" type="ORF">FNK824_LOCUS42586</name>
</gene>
<organism evidence="1 2">
    <name type="scientific">Rotaria sordida</name>
    <dbReference type="NCBI Taxonomy" id="392033"/>
    <lineage>
        <taxon>Eukaryota</taxon>
        <taxon>Metazoa</taxon>
        <taxon>Spiralia</taxon>
        <taxon>Gnathifera</taxon>
        <taxon>Rotifera</taxon>
        <taxon>Eurotatoria</taxon>
        <taxon>Bdelloidea</taxon>
        <taxon>Philodinida</taxon>
        <taxon>Philodinidae</taxon>
        <taxon>Rotaria</taxon>
    </lineage>
</organism>
<dbReference type="AlphaFoldDB" id="A0A820LK77"/>
<evidence type="ECO:0000313" key="1">
    <source>
        <dbReference type="EMBL" id="CAF4358451.1"/>
    </source>
</evidence>
<evidence type="ECO:0000313" key="2">
    <source>
        <dbReference type="Proteomes" id="UP000663874"/>
    </source>
</evidence>
<feature type="non-terminal residue" evidence="1">
    <location>
        <position position="53"/>
    </location>
</feature>
<dbReference type="Proteomes" id="UP000663874">
    <property type="component" value="Unassembled WGS sequence"/>
</dbReference>
<proteinExistence type="predicted"/>
<protein>
    <submittedName>
        <fullName evidence="1">Uncharacterized protein</fullName>
    </submittedName>
</protein>
<name>A0A820LK77_9BILA</name>
<sequence>MSTGKLSVTSIEQLKYDQAFPSIDNISRQTVTSLLACEPSVVQSPQEAAETLF</sequence>
<reference evidence="1" key="1">
    <citation type="submission" date="2021-02" db="EMBL/GenBank/DDBJ databases">
        <authorList>
            <person name="Nowell W R."/>
        </authorList>
    </citation>
    <scope>NUCLEOTIDE SEQUENCE</scope>
</reference>
<dbReference type="EMBL" id="CAJOBE010051416">
    <property type="protein sequence ID" value="CAF4358451.1"/>
    <property type="molecule type" value="Genomic_DNA"/>
</dbReference>
<comment type="caution">
    <text evidence="1">The sequence shown here is derived from an EMBL/GenBank/DDBJ whole genome shotgun (WGS) entry which is preliminary data.</text>
</comment>
<accession>A0A820LK77</accession>